<evidence type="ECO:0000313" key="6">
    <source>
        <dbReference type="Proteomes" id="UP000813461"/>
    </source>
</evidence>
<feature type="region of interest" description="Disordered" evidence="4">
    <location>
        <begin position="530"/>
        <end position="555"/>
    </location>
</feature>
<keyword evidence="2" id="KW-0677">Repeat</keyword>
<evidence type="ECO:0008006" key="7">
    <source>
        <dbReference type="Google" id="ProtNLM"/>
    </source>
</evidence>
<comment type="caution">
    <text evidence="5">The sequence shown here is derived from an EMBL/GenBank/DDBJ whole genome shotgun (WGS) entry which is preliminary data.</text>
</comment>
<dbReference type="InterPro" id="IPR015943">
    <property type="entry name" value="WD40/YVTN_repeat-like_dom_sf"/>
</dbReference>
<dbReference type="PROSITE" id="PS50082">
    <property type="entry name" value="WD_REPEATS_2"/>
    <property type="match status" value="1"/>
</dbReference>
<dbReference type="SMART" id="SM00320">
    <property type="entry name" value="WD40"/>
    <property type="match status" value="4"/>
</dbReference>
<reference evidence="5" key="1">
    <citation type="journal article" date="2021" name="Nat. Commun.">
        <title>Genetic determinants of endophytism in the Arabidopsis root mycobiome.</title>
        <authorList>
            <person name="Mesny F."/>
            <person name="Miyauchi S."/>
            <person name="Thiergart T."/>
            <person name="Pickel B."/>
            <person name="Atanasova L."/>
            <person name="Karlsson M."/>
            <person name="Huettel B."/>
            <person name="Barry K.W."/>
            <person name="Haridas S."/>
            <person name="Chen C."/>
            <person name="Bauer D."/>
            <person name="Andreopoulos W."/>
            <person name="Pangilinan J."/>
            <person name="LaButti K."/>
            <person name="Riley R."/>
            <person name="Lipzen A."/>
            <person name="Clum A."/>
            <person name="Drula E."/>
            <person name="Henrissat B."/>
            <person name="Kohler A."/>
            <person name="Grigoriev I.V."/>
            <person name="Martin F.M."/>
            <person name="Hacquard S."/>
        </authorList>
    </citation>
    <scope>NUCLEOTIDE SEQUENCE</scope>
    <source>
        <strain evidence="5">MPI-SDFR-AT-0120</strain>
    </source>
</reference>
<keyword evidence="6" id="KW-1185">Reference proteome</keyword>
<dbReference type="EMBL" id="JAGMVJ010000001">
    <property type="protein sequence ID" value="KAH7094344.1"/>
    <property type="molecule type" value="Genomic_DNA"/>
</dbReference>
<evidence type="ECO:0000256" key="2">
    <source>
        <dbReference type="ARBA" id="ARBA00022737"/>
    </source>
</evidence>
<evidence type="ECO:0000256" key="1">
    <source>
        <dbReference type="ARBA" id="ARBA00022574"/>
    </source>
</evidence>
<dbReference type="PANTHER" id="PTHR19848">
    <property type="entry name" value="WD40 REPEAT PROTEIN"/>
    <property type="match status" value="1"/>
</dbReference>
<dbReference type="InterPro" id="IPR001680">
    <property type="entry name" value="WD40_rpt"/>
</dbReference>
<feature type="repeat" description="WD" evidence="3">
    <location>
        <begin position="269"/>
        <end position="310"/>
    </location>
</feature>
<proteinExistence type="predicted"/>
<evidence type="ECO:0000256" key="4">
    <source>
        <dbReference type="SAM" id="MobiDB-lite"/>
    </source>
</evidence>
<evidence type="ECO:0000313" key="5">
    <source>
        <dbReference type="EMBL" id="KAH7094344.1"/>
    </source>
</evidence>
<evidence type="ECO:0000256" key="3">
    <source>
        <dbReference type="PROSITE-ProRule" id="PRU00221"/>
    </source>
</evidence>
<dbReference type="Gene3D" id="2.130.10.10">
    <property type="entry name" value="YVTN repeat-like/Quinoprotein amine dehydrogenase"/>
    <property type="match status" value="1"/>
</dbReference>
<dbReference type="SUPFAM" id="SSF69322">
    <property type="entry name" value="Tricorn protease domain 2"/>
    <property type="match status" value="1"/>
</dbReference>
<organism evidence="5 6">
    <name type="scientific">Paraphoma chrysanthemicola</name>
    <dbReference type="NCBI Taxonomy" id="798071"/>
    <lineage>
        <taxon>Eukaryota</taxon>
        <taxon>Fungi</taxon>
        <taxon>Dikarya</taxon>
        <taxon>Ascomycota</taxon>
        <taxon>Pezizomycotina</taxon>
        <taxon>Dothideomycetes</taxon>
        <taxon>Pleosporomycetidae</taxon>
        <taxon>Pleosporales</taxon>
        <taxon>Pleosporineae</taxon>
        <taxon>Phaeosphaeriaceae</taxon>
        <taxon>Paraphoma</taxon>
    </lineage>
</organism>
<dbReference type="PANTHER" id="PTHR19848:SF8">
    <property type="entry name" value="F-BOX AND WD REPEAT DOMAIN CONTAINING 7"/>
    <property type="match status" value="1"/>
</dbReference>
<protein>
    <recommendedName>
        <fullName evidence="7">WD40 repeat-like protein</fullName>
    </recommendedName>
</protein>
<accession>A0A8K0W412</accession>
<sequence>MPRTCYSRKDFLDEYVFPLNPARDFERDGFPAEFASGHPREWASYSEAIDFGKDVGDGDSRAYRSFHSALSSDQKLLAISSNHARILVYDVPTKELRATLEGAGKLAFKPAQGPERPGYTLLSSISYDGDRGATRENQLILWDLDQHGRLLDEEEPIDTSAFATKAIDAILPELISNHEWTESFAQASNLRADFEKALGLAAADHRRRHHTMLKDAQLGGFCSKTFSADGRLLLYHAMNNSTQQGMRAPEKLPQVVVYDIDASKEIHRLQGHTDAIMWSAFSPDCEHVASVSWDGTLRMYSASTGHLEWVTDDSGGQSWAGAFTHDSKHIIWSSKGGRNIQVHRVSDGIKVSQCQETFNDWCRDFDWHLAGDKVAFCVGKHAYVWNPFDGPDGVILQHFELDDGNEWRSMASTQRIGWMEEGRKLSLQFSDGTKLVYDMEANSKEIFARPKGVDAAWVDSGFYGTLSEHEEKGQDFYLSVDGDGKVRYWRTSVPAHPSWWEKEKTSNENEVPAKKTFPETGKYVKITKLPSKSVPPQSDEGSTWAEKGAALWTAE</sequence>
<name>A0A8K0W412_9PLEO</name>
<dbReference type="AlphaFoldDB" id="A0A8K0W412"/>
<gene>
    <name evidence="5" type="ORF">FB567DRAFT_1721</name>
</gene>
<keyword evidence="1 3" id="KW-0853">WD repeat</keyword>
<dbReference type="OrthoDB" id="1367865at2759"/>
<dbReference type="Proteomes" id="UP000813461">
    <property type="component" value="Unassembled WGS sequence"/>
</dbReference>
<dbReference type="Pfam" id="PF00400">
    <property type="entry name" value="WD40"/>
    <property type="match status" value="1"/>
</dbReference>